<dbReference type="Pfam" id="PF14316">
    <property type="entry name" value="DUF4381"/>
    <property type="match status" value="1"/>
</dbReference>
<keyword evidence="3" id="KW-1185">Reference proteome</keyword>
<proteinExistence type="predicted"/>
<gene>
    <name evidence="2" type="ORF">PH586_19790</name>
</gene>
<name>A0ABT4XK74_9PSED</name>
<organism evidence="2 3">
    <name type="scientific">Pseudomonas aestuarii</name>
    <dbReference type="NCBI Taxonomy" id="3018340"/>
    <lineage>
        <taxon>Bacteria</taxon>
        <taxon>Pseudomonadati</taxon>
        <taxon>Pseudomonadota</taxon>
        <taxon>Gammaproteobacteria</taxon>
        <taxon>Pseudomonadales</taxon>
        <taxon>Pseudomonadaceae</taxon>
        <taxon>Pseudomonas</taxon>
    </lineage>
</organism>
<sequence>MAERASLQQLHDLALPPLSAYWPPAPFLLGLAGLLLALAGLLAWRRWRRWRADAYRRRALAWLVRIELQASREPATLGELAQLLKLAALQAWPRQQVAALSGTAWLTFLRQQAPGCELPEALGELSGWPPEHFARLSAPARTQLIQAVRLWLQHHVRP</sequence>
<dbReference type="EMBL" id="JAQJZJ010000010">
    <property type="protein sequence ID" value="MDA7088626.1"/>
    <property type="molecule type" value="Genomic_DNA"/>
</dbReference>
<keyword evidence="1" id="KW-1133">Transmembrane helix</keyword>
<dbReference type="RefSeq" id="WP_271349517.1">
    <property type="nucleotide sequence ID" value="NZ_JAQJZJ010000010.1"/>
</dbReference>
<reference evidence="2 3" key="1">
    <citation type="submission" date="2023-01" db="EMBL/GenBank/DDBJ databases">
        <title>Pseudomonas SA3-5T sp. nov., isolated from tidal flat sediment.</title>
        <authorList>
            <person name="Kim H.S."/>
            <person name="Kim J.-S."/>
            <person name="Suh M.K."/>
            <person name="Eom M.K."/>
            <person name="Lee J.-S."/>
        </authorList>
    </citation>
    <scope>NUCLEOTIDE SEQUENCE [LARGE SCALE GENOMIC DNA]</scope>
    <source>
        <strain evidence="2 3">SA3-5</strain>
    </source>
</reference>
<keyword evidence="1" id="KW-0812">Transmembrane</keyword>
<accession>A0ABT4XK74</accession>
<dbReference type="Proteomes" id="UP001212042">
    <property type="component" value="Unassembled WGS sequence"/>
</dbReference>
<evidence type="ECO:0000313" key="3">
    <source>
        <dbReference type="Proteomes" id="UP001212042"/>
    </source>
</evidence>
<keyword evidence="1" id="KW-0472">Membrane</keyword>
<evidence type="ECO:0000256" key="1">
    <source>
        <dbReference type="SAM" id="Phobius"/>
    </source>
</evidence>
<evidence type="ECO:0000313" key="2">
    <source>
        <dbReference type="EMBL" id="MDA7088626.1"/>
    </source>
</evidence>
<dbReference type="InterPro" id="IPR025489">
    <property type="entry name" value="DUF4381"/>
</dbReference>
<feature type="transmembrane region" description="Helical" evidence="1">
    <location>
        <begin position="20"/>
        <end position="44"/>
    </location>
</feature>
<comment type="caution">
    <text evidence="2">The sequence shown here is derived from an EMBL/GenBank/DDBJ whole genome shotgun (WGS) entry which is preliminary data.</text>
</comment>
<protein>
    <submittedName>
        <fullName evidence="2">DUF4381 domain-containing protein</fullName>
    </submittedName>
</protein>